<keyword evidence="4" id="KW-1003">Cell membrane</keyword>
<evidence type="ECO:0000256" key="4">
    <source>
        <dbReference type="ARBA" id="ARBA00022475"/>
    </source>
</evidence>
<feature type="transmembrane region" description="Helical" evidence="11">
    <location>
        <begin position="12"/>
        <end position="36"/>
    </location>
</feature>
<evidence type="ECO:0000256" key="6">
    <source>
        <dbReference type="ARBA" id="ARBA00022679"/>
    </source>
</evidence>
<evidence type="ECO:0000256" key="11">
    <source>
        <dbReference type="SAM" id="Phobius"/>
    </source>
</evidence>
<gene>
    <name evidence="14" type="ORF">FMM72_04250</name>
</gene>
<keyword evidence="11" id="KW-1133">Transmembrane helix</keyword>
<keyword evidence="10" id="KW-0902">Two-component regulatory system</keyword>
<evidence type="ECO:0000256" key="7">
    <source>
        <dbReference type="ARBA" id="ARBA00022741"/>
    </source>
</evidence>
<dbReference type="InterPro" id="IPR003660">
    <property type="entry name" value="HAMP_dom"/>
</dbReference>
<dbReference type="SMART" id="SM00388">
    <property type="entry name" value="HisKA"/>
    <property type="match status" value="1"/>
</dbReference>
<dbReference type="InterPro" id="IPR003661">
    <property type="entry name" value="HisK_dim/P_dom"/>
</dbReference>
<dbReference type="CDD" id="cd06225">
    <property type="entry name" value="HAMP"/>
    <property type="match status" value="1"/>
</dbReference>
<feature type="domain" description="HAMP" evidence="13">
    <location>
        <begin position="146"/>
        <end position="198"/>
    </location>
</feature>
<dbReference type="InterPro" id="IPR036097">
    <property type="entry name" value="HisK_dim/P_sf"/>
</dbReference>
<feature type="domain" description="Histidine kinase" evidence="12">
    <location>
        <begin position="213"/>
        <end position="426"/>
    </location>
</feature>
<dbReference type="SMART" id="SM00304">
    <property type="entry name" value="HAMP"/>
    <property type="match status" value="1"/>
</dbReference>
<reference evidence="14 15" key="1">
    <citation type="submission" date="2019-06" db="EMBL/GenBank/DDBJ databases">
        <title>Draft genome sequences of 15 bacterial species constituting the stable defined intestinal microbiota of the GM15 gnotobiotic mouse model.</title>
        <authorList>
            <person name="Elie C."/>
            <person name="Mathieu A."/>
            <person name="Saliou A."/>
            <person name="Darnaud M."/>
            <person name="Leulier F."/>
            <person name="Tamellini A."/>
        </authorList>
    </citation>
    <scope>NUCLEOTIDE SEQUENCE [LARGE SCALE GENOMIC DNA]</scope>
    <source>
        <strain evidence="14 15">JM4-15</strain>
    </source>
</reference>
<evidence type="ECO:0000259" key="12">
    <source>
        <dbReference type="PROSITE" id="PS50109"/>
    </source>
</evidence>
<dbReference type="Proteomes" id="UP000462501">
    <property type="component" value="Unassembled WGS sequence"/>
</dbReference>
<protein>
    <recommendedName>
        <fullName evidence="3">histidine kinase</fullName>
        <ecNumber evidence="3">2.7.13.3</ecNumber>
    </recommendedName>
</protein>
<dbReference type="Gene3D" id="1.10.287.130">
    <property type="match status" value="1"/>
</dbReference>
<dbReference type="Pfam" id="PF02518">
    <property type="entry name" value="HATPase_c"/>
    <property type="match status" value="1"/>
</dbReference>
<comment type="catalytic activity">
    <reaction evidence="1">
        <text>ATP + protein L-histidine = ADP + protein N-phospho-L-histidine.</text>
        <dbReference type="EC" id="2.7.13.3"/>
    </reaction>
</comment>
<dbReference type="EMBL" id="VIQT01000009">
    <property type="protein sequence ID" value="NDO38465.1"/>
    <property type="molecule type" value="Genomic_DNA"/>
</dbReference>
<evidence type="ECO:0000256" key="1">
    <source>
        <dbReference type="ARBA" id="ARBA00000085"/>
    </source>
</evidence>
<dbReference type="SMART" id="SM00387">
    <property type="entry name" value="HATPase_c"/>
    <property type="match status" value="1"/>
</dbReference>
<dbReference type="Gene3D" id="3.30.565.10">
    <property type="entry name" value="Histidine kinase-like ATPase, C-terminal domain"/>
    <property type="match status" value="1"/>
</dbReference>
<dbReference type="GO" id="GO:0005524">
    <property type="term" value="F:ATP binding"/>
    <property type="evidence" value="ECO:0007669"/>
    <property type="project" value="UniProtKB-KW"/>
</dbReference>
<dbReference type="InterPro" id="IPR003594">
    <property type="entry name" value="HATPase_dom"/>
</dbReference>
<dbReference type="SUPFAM" id="SSF55874">
    <property type="entry name" value="ATPase domain of HSP90 chaperone/DNA topoisomerase II/histidine kinase"/>
    <property type="match status" value="1"/>
</dbReference>
<keyword evidence="11" id="KW-0472">Membrane</keyword>
<dbReference type="PANTHER" id="PTHR44936:SF10">
    <property type="entry name" value="SENSOR PROTEIN RSTB"/>
    <property type="match status" value="1"/>
</dbReference>
<dbReference type="PROSITE" id="PS50885">
    <property type="entry name" value="HAMP"/>
    <property type="match status" value="1"/>
</dbReference>
<evidence type="ECO:0000313" key="14">
    <source>
        <dbReference type="EMBL" id="NDO38465.1"/>
    </source>
</evidence>
<sequence>MEKIKRQSLKRSFMKAVAVTMSIVFLCSGLAIFGCYRFQKHILPDSNEVWLTQQTTAPDGTVTEAKMRYVLDGSPEPFGQLVADSQEHSESPGQTSYRIEHIESSYSMLSPKARTAYRASQICMVLLPLLFAVIGITLCAWWFYRRVLEPPITVLMDATTYIQDRDLNFQITFDGQDELGQLCAAFEKMRQTLYENNRQMWSMLEERRALQASVAHDLRNPIAIMTGYVEYLQENSRGGTLTEEKLEKALSNLGITAERMGRYTDTMRDLGAIEETEVHRKEVGLPDFLQHMVDSLSILFQNTEVRFSCDLHVLKGRAVFDGELLYRVLENLISNALRFAEREIGLTFCLERGILSATVADDGPGFSDKLLKKKTALFYSEDTSGQHLGLGLAVSRVLCQKHGGTIELSNMKPHGACVKASIKIEQST</sequence>
<dbReference type="PROSITE" id="PS51257">
    <property type="entry name" value="PROKAR_LIPOPROTEIN"/>
    <property type="match status" value="1"/>
</dbReference>
<proteinExistence type="predicted"/>
<name>A0A845SRX0_9FIRM</name>
<dbReference type="PANTHER" id="PTHR44936">
    <property type="entry name" value="SENSOR PROTEIN CREC"/>
    <property type="match status" value="1"/>
</dbReference>
<evidence type="ECO:0000256" key="3">
    <source>
        <dbReference type="ARBA" id="ARBA00012438"/>
    </source>
</evidence>
<dbReference type="EC" id="2.7.13.3" evidence="3"/>
<dbReference type="GO" id="GO:0000155">
    <property type="term" value="F:phosphorelay sensor kinase activity"/>
    <property type="evidence" value="ECO:0007669"/>
    <property type="project" value="InterPro"/>
</dbReference>
<evidence type="ECO:0000256" key="10">
    <source>
        <dbReference type="ARBA" id="ARBA00023012"/>
    </source>
</evidence>
<organism evidence="14 15">
    <name type="scientific">Anaerotruncus colihominis</name>
    <dbReference type="NCBI Taxonomy" id="169435"/>
    <lineage>
        <taxon>Bacteria</taxon>
        <taxon>Bacillati</taxon>
        <taxon>Bacillota</taxon>
        <taxon>Clostridia</taxon>
        <taxon>Eubacteriales</taxon>
        <taxon>Oscillospiraceae</taxon>
        <taxon>Anaerotruncus</taxon>
    </lineage>
</organism>
<dbReference type="InterPro" id="IPR005467">
    <property type="entry name" value="His_kinase_dom"/>
</dbReference>
<dbReference type="SUPFAM" id="SSF47384">
    <property type="entry name" value="Homodimeric domain of signal transducing histidine kinase"/>
    <property type="match status" value="1"/>
</dbReference>
<dbReference type="InterPro" id="IPR036890">
    <property type="entry name" value="HATPase_C_sf"/>
</dbReference>
<dbReference type="InterPro" id="IPR050980">
    <property type="entry name" value="2C_sensor_his_kinase"/>
</dbReference>
<comment type="subcellular location">
    <subcellularLocation>
        <location evidence="2">Cell membrane</location>
        <topology evidence="2">Multi-pass membrane protein</topology>
    </subcellularLocation>
</comment>
<keyword evidence="9" id="KW-0067">ATP-binding</keyword>
<evidence type="ECO:0000256" key="2">
    <source>
        <dbReference type="ARBA" id="ARBA00004651"/>
    </source>
</evidence>
<evidence type="ECO:0000256" key="9">
    <source>
        <dbReference type="ARBA" id="ARBA00022840"/>
    </source>
</evidence>
<dbReference type="Gene3D" id="6.10.340.10">
    <property type="match status" value="1"/>
</dbReference>
<dbReference type="Pfam" id="PF00672">
    <property type="entry name" value="HAMP"/>
    <property type="match status" value="1"/>
</dbReference>
<dbReference type="AlphaFoldDB" id="A0A845SRX0"/>
<dbReference type="SUPFAM" id="SSF158472">
    <property type="entry name" value="HAMP domain-like"/>
    <property type="match status" value="1"/>
</dbReference>
<feature type="transmembrane region" description="Helical" evidence="11">
    <location>
        <begin position="122"/>
        <end position="144"/>
    </location>
</feature>
<evidence type="ECO:0000313" key="15">
    <source>
        <dbReference type="Proteomes" id="UP000462501"/>
    </source>
</evidence>
<dbReference type="GO" id="GO:0005886">
    <property type="term" value="C:plasma membrane"/>
    <property type="evidence" value="ECO:0007669"/>
    <property type="project" value="UniProtKB-SubCell"/>
</dbReference>
<dbReference type="Pfam" id="PF00512">
    <property type="entry name" value="HisKA"/>
    <property type="match status" value="1"/>
</dbReference>
<keyword evidence="5" id="KW-0597">Phosphoprotein</keyword>
<dbReference type="CDD" id="cd00082">
    <property type="entry name" value="HisKA"/>
    <property type="match status" value="1"/>
</dbReference>
<dbReference type="PROSITE" id="PS50109">
    <property type="entry name" value="HIS_KIN"/>
    <property type="match status" value="1"/>
</dbReference>
<keyword evidence="11" id="KW-0812">Transmembrane</keyword>
<keyword evidence="8 14" id="KW-0418">Kinase</keyword>
<accession>A0A845SRX0</accession>
<evidence type="ECO:0000259" key="13">
    <source>
        <dbReference type="PROSITE" id="PS50885"/>
    </source>
</evidence>
<evidence type="ECO:0000256" key="5">
    <source>
        <dbReference type="ARBA" id="ARBA00022553"/>
    </source>
</evidence>
<evidence type="ECO:0000256" key="8">
    <source>
        <dbReference type="ARBA" id="ARBA00022777"/>
    </source>
</evidence>
<keyword evidence="6" id="KW-0808">Transferase</keyword>
<keyword evidence="7" id="KW-0547">Nucleotide-binding</keyword>
<comment type="caution">
    <text evidence="14">The sequence shown here is derived from an EMBL/GenBank/DDBJ whole genome shotgun (WGS) entry which is preliminary data.</text>
</comment>